<dbReference type="OrthoDB" id="409136at2759"/>
<evidence type="ECO:0000256" key="3">
    <source>
        <dbReference type="ARBA" id="ARBA00022833"/>
    </source>
</evidence>
<dbReference type="InterPro" id="IPR002931">
    <property type="entry name" value="Transglutaminase-like"/>
</dbReference>
<dbReference type="STRING" id="71784.A0A1Y2AQ20"/>
<dbReference type="PANTHER" id="PTHR12143:SF19">
    <property type="entry name" value="PEPTIDE-N(4)-(N-ACETYL-BETA-GLUCOSAMINYL)ASPARAGINE AMIDASE"/>
    <property type="match status" value="1"/>
</dbReference>
<dbReference type="Gene3D" id="3.10.620.30">
    <property type="match status" value="1"/>
</dbReference>
<proteinExistence type="inferred from homology"/>
<dbReference type="InterPro" id="IPR038765">
    <property type="entry name" value="Papain-like_cys_pep_sf"/>
</dbReference>
<evidence type="ECO:0000256" key="4">
    <source>
        <dbReference type="SAM" id="MobiDB-lite"/>
    </source>
</evidence>
<evidence type="ECO:0000313" key="6">
    <source>
        <dbReference type="EMBL" id="ORY24400.1"/>
    </source>
</evidence>
<dbReference type="SMART" id="SM00460">
    <property type="entry name" value="TGc"/>
    <property type="match status" value="1"/>
</dbReference>
<reference evidence="6 7" key="1">
    <citation type="submission" date="2016-07" db="EMBL/GenBank/DDBJ databases">
        <title>Pervasive Adenine N6-methylation of Active Genes in Fungi.</title>
        <authorList>
            <consortium name="DOE Joint Genome Institute"/>
            <person name="Mondo S.J."/>
            <person name="Dannebaum R.O."/>
            <person name="Kuo R.C."/>
            <person name="Labutti K."/>
            <person name="Haridas S."/>
            <person name="Kuo A."/>
            <person name="Salamov A."/>
            <person name="Ahrendt S.R."/>
            <person name="Lipzen A."/>
            <person name="Sullivan W."/>
            <person name="Andreopoulos W.B."/>
            <person name="Clum A."/>
            <person name="Lindquist E."/>
            <person name="Daum C."/>
            <person name="Ramamoorthy G.K."/>
            <person name="Gryganskyi A."/>
            <person name="Culley D."/>
            <person name="Magnuson J.K."/>
            <person name="James T.Y."/>
            <person name="O'Malley M.A."/>
            <person name="Stajich J.E."/>
            <person name="Spatafora J.W."/>
            <person name="Visel A."/>
            <person name="Grigoriev I.V."/>
        </authorList>
    </citation>
    <scope>NUCLEOTIDE SEQUENCE [LARGE SCALE GENOMIC DNA]</scope>
    <source>
        <strain evidence="6 7">68-887.2</strain>
    </source>
</reference>
<gene>
    <name evidence="6" type="ORF">BCR39DRAFT_561576</name>
</gene>
<comment type="similarity">
    <text evidence="1">Belongs to the transglutaminase-like superfamily. PNGase family.</text>
</comment>
<dbReference type="InParanoid" id="A0A1Y2AQ20"/>
<dbReference type="Gene3D" id="2.60.120.200">
    <property type="match status" value="1"/>
</dbReference>
<dbReference type="AlphaFoldDB" id="A0A1Y2AQ20"/>
<dbReference type="Pfam" id="PF01841">
    <property type="entry name" value="Transglut_core"/>
    <property type="match status" value="1"/>
</dbReference>
<dbReference type="GO" id="GO:0000224">
    <property type="term" value="F:peptide-N4-(N-acetyl-beta-glucosaminyl)asparagine amidase activity"/>
    <property type="evidence" value="ECO:0007669"/>
    <property type="project" value="TreeGrafter"/>
</dbReference>
<feature type="domain" description="Transglutaminase-like" evidence="5">
    <location>
        <begin position="210"/>
        <end position="265"/>
    </location>
</feature>
<evidence type="ECO:0000256" key="2">
    <source>
        <dbReference type="ARBA" id="ARBA00022723"/>
    </source>
</evidence>
<dbReference type="InterPro" id="IPR050883">
    <property type="entry name" value="PNGase"/>
</dbReference>
<dbReference type="InterPro" id="IPR013320">
    <property type="entry name" value="ConA-like_dom_sf"/>
</dbReference>
<evidence type="ECO:0000256" key="1">
    <source>
        <dbReference type="ARBA" id="ARBA00009390"/>
    </source>
</evidence>
<evidence type="ECO:0000259" key="5">
    <source>
        <dbReference type="SMART" id="SM00460"/>
    </source>
</evidence>
<keyword evidence="3" id="KW-0862">Zinc</keyword>
<dbReference type="Gene3D" id="2.20.25.10">
    <property type="match status" value="1"/>
</dbReference>
<comment type="caution">
    <text evidence="6">The sequence shown here is derived from an EMBL/GenBank/DDBJ whole genome shotgun (WGS) entry which is preliminary data.</text>
</comment>
<dbReference type="EMBL" id="MCFC01000068">
    <property type="protein sequence ID" value="ORY24400.1"/>
    <property type="molecule type" value="Genomic_DNA"/>
</dbReference>
<keyword evidence="2" id="KW-0479">Metal-binding</keyword>
<dbReference type="SUPFAM" id="SSF54001">
    <property type="entry name" value="Cysteine proteinases"/>
    <property type="match status" value="1"/>
</dbReference>
<protein>
    <recommendedName>
        <fullName evidence="5">Transglutaminase-like domain-containing protein</fullName>
    </recommendedName>
</protein>
<name>A0A1Y2AQ20_9TREE</name>
<keyword evidence="7" id="KW-1185">Reference proteome</keyword>
<organism evidence="6 7">
    <name type="scientific">Naematelia encephala</name>
    <dbReference type="NCBI Taxonomy" id="71784"/>
    <lineage>
        <taxon>Eukaryota</taxon>
        <taxon>Fungi</taxon>
        <taxon>Dikarya</taxon>
        <taxon>Basidiomycota</taxon>
        <taxon>Agaricomycotina</taxon>
        <taxon>Tremellomycetes</taxon>
        <taxon>Tremellales</taxon>
        <taxon>Naemateliaceae</taxon>
        <taxon>Naematelia</taxon>
    </lineage>
</organism>
<feature type="region of interest" description="Disordered" evidence="4">
    <location>
        <begin position="162"/>
        <end position="182"/>
    </location>
</feature>
<dbReference type="GO" id="GO:0006516">
    <property type="term" value="P:glycoprotein catabolic process"/>
    <property type="evidence" value="ECO:0007669"/>
    <property type="project" value="TreeGrafter"/>
</dbReference>
<dbReference type="SUPFAM" id="SSF49899">
    <property type="entry name" value="Concanavalin A-like lectins/glucanases"/>
    <property type="match status" value="1"/>
</dbReference>
<dbReference type="GO" id="GO:0005829">
    <property type="term" value="C:cytosol"/>
    <property type="evidence" value="ECO:0007669"/>
    <property type="project" value="TreeGrafter"/>
</dbReference>
<dbReference type="GO" id="GO:0005634">
    <property type="term" value="C:nucleus"/>
    <property type="evidence" value="ECO:0007669"/>
    <property type="project" value="TreeGrafter"/>
</dbReference>
<sequence length="624" mass="69676">MSSYVAGQNAAVVAGYIARQLLKGVYTSIPNPPDTSEYFRQVRTLQALLNVIGPQSLSNVVYASLQRSQRRPMHQFGDMKEVLRGLKRHTLPISQELDGLRTSELYSIIPMSSITTEANSLLAPPPFLPFGETDAQVLALARWFKSQYMRWVDPIPCSVCGGKTRSAGGTEPTPEERSEGAGRVEIHECAEETNCSARTRFPRYRSVRSLIRTRTGRCGEWAQLFYDFLRVAGIESRYVWNSEDHVWTEYWSPEAQHWVHVDSCEAAVSKPLLYARGWGKKQAFCIAVGPYGYEDVTCAYVDDFDGACQGRRRARGWSEKLLRQALLEGTIELRINLPEEERVRLESMDDMQELWISDKNRRDEEAEQAELGGRTSGPEDWRKMRSELGQMERKIPTYQTLSDLVVATDLTKLLGDARVESATLLLTDTAGLTSAVFADKMIRQNDSFKCSLTFRMTEVSGSGAADGMAVAFCQEAGLGLGGYGMGYSGLGGEGDFAVEIDTYRTQDFADDPPTPHISVQSPPNAHHRHSIACTPDHSLPYLSNGQLHTLELIYNGNERLLHATLMLPRSDDEQSEREVLALFDVKIPSGKGDFWKVGVTAASGGLWQRQEVVDFRLTEIAFTP</sequence>
<dbReference type="GO" id="GO:0046872">
    <property type="term" value="F:metal ion binding"/>
    <property type="evidence" value="ECO:0007669"/>
    <property type="project" value="UniProtKB-KW"/>
</dbReference>
<evidence type="ECO:0000313" key="7">
    <source>
        <dbReference type="Proteomes" id="UP000193986"/>
    </source>
</evidence>
<dbReference type="Proteomes" id="UP000193986">
    <property type="component" value="Unassembled WGS sequence"/>
</dbReference>
<dbReference type="InterPro" id="IPR056573">
    <property type="entry name" value="Lectin_L-type_dom"/>
</dbReference>
<accession>A0A1Y2AQ20</accession>
<dbReference type="PANTHER" id="PTHR12143">
    <property type="entry name" value="PEPTIDE N-GLYCANASE PNGASE -RELATED"/>
    <property type="match status" value="1"/>
</dbReference>
<dbReference type="CDD" id="cd01951">
    <property type="entry name" value="lectin_L-type"/>
    <property type="match status" value="1"/>
</dbReference>